<feature type="non-terminal residue" evidence="1">
    <location>
        <position position="1"/>
    </location>
</feature>
<evidence type="ECO:0000313" key="1">
    <source>
        <dbReference type="EMBL" id="KAK1536386.1"/>
    </source>
</evidence>
<name>A0AAI9Z6E4_9PEZI</name>
<protein>
    <submittedName>
        <fullName evidence="1">Uncharacterized protein</fullName>
    </submittedName>
</protein>
<dbReference type="GeneID" id="85333446"/>
<keyword evidence="2" id="KW-1185">Reference proteome</keyword>
<reference evidence="1 2" key="1">
    <citation type="submission" date="2016-10" db="EMBL/GenBank/DDBJ databases">
        <title>The genome sequence of Colletotrichum fioriniae PJ7.</title>
        <authorList>
            <person name="Baroncelli R."/>
        </authorList>
    </citation>
    <scope>NUCLEOTIDE SEQUENCE [LARGE SCALE GENOMIC DNA]</scope>
    <source>
        <strain evidence="1 2">IMI 309622</strain>
    </source>
</reference>
<organism evidence="1 2">
    <name type="scientific">Colletotrichum costaricense</name>
    <dbReference type="NCBI Taxonomy" id="1209916"/>
    <lineage>
        <taxon>Eukaryota</taxon>
        <taxon>Fungi</taxon>
        <taxon>Dikarya</taxon>
        <taxon>Ascomycota</taxon>
        <taxon>Pezizomycotina</taxon>
        <taxon>Sordariomycetes</taxon>
        <taxon>Hypocreomycetidae</taxon>
        <taxon>Glomerellales</taxon>
        <taxon>Glomerellaceae</taxon>
        <taxon>Colletotrichum</taxon>
        <taxon>Colletotrichum acutatum species complex</taxon>
    </lineage>
</organism>
<accession>A0AAI9Z6E4</accession>
<comment type="caution">
    <text evidence="1">The sequence shown here is derived from an EMBL/GenBank/DDBJ whole genome shotgun (WGS) entry which is preliminary data.</text>
</comment>
<dbReference type="AlphaFoldDB" id="A0AAI9Z6E4"/>
<dbReference type="RefSeq" id="XP_060318549.1">
    <property type="nucleotide sequence ID" value="XM_060449899.1"/>
</dbReference>
<dbReference type="EMBL" id="MOOE01000002">
    <property type="protein sequence ID" value="KAK1536386.1"/>
    <property type="molecule type" value="Genomic_DNA"/>
</dbReference>
<sequence length="118" mass="13848">TPLQPARDSNPCASRPTPEALKTRLSWYPATKYALRSTYLTHTTQQSRQRQQRRLLPPELIIHHRQPKGTDISPDLKRHCYRDRLPRLEPAKDPNDQPFLMRQSHILSIRLTSHLHSD</sequence>
<evidence type="ECO:0000313" key="2">
    <source>
        <dbReference type="Proteomes" id="UP001240678"/>
    </source>
</evidence>
<proteinExistence type="predicted"/>
<dbReference type="Proteomes" id="UP001240678">
    <property type="component" value="Unassembled WGS sequence"/>
</dbReference>
<gene>
    <name evidence="1" type="ORF">CCOS01_01706</name>
</gene>